<reference evidence="3" key="1">
    <citation type="submission" date="2022-10" db="EMBL/GenBank/DDBJ databases">
        <title>Adaptive evolution leads to modifications in subtelomeric GC content in a zoonotic Cryptosporidium species.</title>
        <authorList>
            <person name="Li J."/>
            <person name="Feng Y."/>
            <person name="Xiao L."/>
        </authorList>
    </citation>
    <scope>NUCLEOTIDE SEQUENCE</scope>
    <source>
        <strain evidence="3">25894</strain>
    </source>
</reference>
<accession>A0ABQ8P987</accession>
<name>A0ABQ8P987_9CRYT</name>
<evidence type="ECO:0000313" key="4">
    <source>
        <dbReference type="Proteomes" id="UP001071777"/>
    </source>
</evidence>
<gene>
    <name evidence="3" type="ORF">OJ252_1009</name>
</gene>
<comment type="similarity">
    <text evidence="1">Belongs to the SKP1 family.</text>
</comment>
<dbReference type="InterPro" id="IPR039948">
    <property type="entry name" value="ELC1"/>
</dbReference>
<sequence length="151" mass="17520">MPKRIFCSYSNKEIVPKDAKIEKSISRQSINSCEVGKYVQDCLGNLITRNFKGINMAENSQNERYLNLISLDGQTFQLSSELAEYITNIKDELFRNGSMKFDYINSSQMKKVIEYLEYRHKYSSKHRQIESFQVDESQAIDLLVIADKLGI</sequence>
<dbReference type="InterPro" id="IPR011333">
    <property type="entry name" value="SKP1/BTB/POZ_sf"/>
</dbReference>
<keyword evidence="4" id="KW-1185">Reference proteome</keyword>
<organism evidence="3 4">
    <name type="scientific">Cryptosporidium canis</name>
    <dbReference type="NCBI Taxonomy" id="195482"/>
    <lineage>
        <taxon>Eukaryota</taxon>
        <taxon>Sar</taxon>
        <taxon>Alveolata</taxon>
        <taxon>Apicomplexa</taxon>
        <taxon>Conoidasida</taxon>
        <taxon>Coccidia</taxon>
        <taxon>Eucoccidiorida</taxon>
        <taxon>Eimeriorina</taxon>
        <taxon>Cryptosporidiidae</taxon>
        <taxon>Cryptosporidium</taxon>
    </lineage>
</organism>
<dbReference type="Gene3D" id="3.30.710.10">
    <property type="entry name" value="Potassium Channel Kv1.1, Chain A"/>
    <property type="match status" value="1"/>
</dbReference>
<dbReference type="PANTHER" id="PTHR20648">
    <property type="entry name" value="ELONGIN-C"/>
    <property type="match status" value="1"/>
</dbReference>
<protein>
    <recommendedName>
        <fullName evidence="2">Elongin-C</fullName>
    </recommendedName>
</protein>
<dbReference type="SUPFAM" id="SSF54695">
    <property type="entry name" value="POZ domain"/>
    <property type="match status" value="1"/>
</dbReference>
<evidence type="ECO:0000313" key="3">
    <source>
        <dbReference type="EMBL" id="KAJ1613319.1"/>
    </source>
</evidence>
<dbReference type="EMBL" id="JAPCXB010000036">
    <property type="protein sequence ID" value="KAJ1613319.1"/>
    <property type="molecule type" value="Genomic_DNA"/>
</dbReference>
<dbReference type="Proteomes" id="UP001071777">
    <property type="component" value="Unassembled WGS sequence"/>
</dbReference>
<comment type="caution">
    <text evidence="3">The sequence shown here is derived from an EMBL/GenBank/DDBJ whole genome shotgun (WGS) entry which is preliminary data.</text>
</comment>
<proteinExistence type="inferred from homology"/>
<dbReference type="SMART" id="SM00512">
    <property type="entry name" value="Skp1"/>
    <property type="match status" value="1"/>
</dbReference>
<evidence type="ECO:0000256" key="2">
    <source>
        <dbReference type="ARBA" id="ARBA00021347"/>
    </source>
</evidence>
<dbReference type="InterPro" id="IPR001232">
    <property type="entry name" value="SKP1-like"/>
</dbReference>
<evidence type="ECO:0000256" key="1">
    <source>
        <dbReference type="ARBA" id="ARBA00009993"/>
    </source>
</evidence>